<organism evidence="1 2">
    <name type="scientific">Yoonia phaeophyticola</name>
    <dbReference type="NCBI Taxonomy" id="3137369"/>
    <lineage>
        <taxon>Bacteria</taxon>
        <taxon>Pseudomonadati</taxon>
        <taxon>Pseudomonadota</taxon>
        <taxon>Alphaproteobacteria</taxon>
        <taxon>Rhodobacterales</taxon>
        <taxon>Paracoccaceae</taxon>
        <taxon>Yoonia</taxon>
    </lineage>
</organism>
<protein>
    <submittedName>
        <fullName evidence="1">Uncharacterized protein</fullName>
    </submittedName>
</protein>
<sequence>MSGILTDLTKGARRLAEIKKDFSDLEFKERILELRELLLAAKEEILNRDTEIAELKATLMAHERRAELQSNLLEVEGFKYEVSEGKPVGLPFCPTCEVKEDGKLYRLGRMNDQYSECPNCKYSFNAGSNGLVHGKRTRPPIHRKRGFV</sequence>
<proteinExistence type="predicted"/>
<name>A0ABZ2V823_9RHOB</name>
<evidence type="ECO:0000313" key="2">
    <source>
        <dbReference type="Proteomes" id="UP001440612"/>
    </source>
</evidence>
<dbReference type="Proteomes" id="UP001440612">
    <property type="component" value="Chromosome"/>
</dbReference>
<accession>A0ABZ2V823</accession>
<evidence type="ECO:0000313" key="1">
    <source>
        <dbReference type="EMBL" id="WZC50715.1"/>
    </source>
</evidence>
<keyword evidence="2" id="KW-1185">Reference proteome</keyword>
<gene>
    <name evidence="1" type="ORF">AABB29_08935</name>
</gene>
<dbReference type="RefSeq" id="WP_341368816.1">
    <property type="nucleotide sequence ID" value="NZ_CP150951.2"/>
</dbReference>
<reference evidence="2" key="1">
    <citation type="submission" date="2024-04" db="EMBL/GenBank/DDBJ databases">
        <title>Phylogenomic analyses of a clade within the roseobacter group suggest taxonomic reassignments of species of the genera Aestuariivita, Citreicella, Loktanella, Nautella, Pelagibaca, Ruegeria, Thalassobius, Thiobacimonas and Tropicibacter, and the proposal o.</title>
        <authorList>
            <person name="Jeon C.O."/>
        </authorList>
    </citation>
    <scope>NUCLEOTIDE SEQUENCE [LARGE SCALE GENOMIC DNA]</scope>
    <source>
        <strain evidence="2">BS5-3</strain>
    </source>
</reference>
<dbReference type="EMBL" id="CP150951">
    <property type="protein sequence ID" value="WZC50715.1"/>
    <property type="molecule type" value="Genomic_DNA"/>
</dbReference>